<keyword evidence="5" id="KW-0520">NAD</keyword>
<comment type="cofactor">
    <cofactor evidence="2 7">
        <name>NAD(+)</name>
        <dbReference type="ChEBI" id="CHEBI:57540"/>
    </cofactor>
</comment>
<sequence length="353" mass="39864">MSKPTTILITGGAGFIGSHLVRLMVNKYPDYHIVNLDALTYAGNLENLKDIENAANYTFVKADITDAAAMQELFAAHDFDGVIHLAAESHVDRSIANPMSFIETNIVGTVVLLNAAKQHWGDFSGKRFYHVSTDEVYGTLGETGFFTEETAYDPRSPYSASKASSDHLVRAYYHTYGLPIVISNCSNNYGPYQFPEKLLPLMINNIRHNKPLPVYGDGQYTRDWLWVEDHAAAIDLIYHEGKNGETYNIGGNNEWKNIDLVHQLCDVMDDLLGRDQGTSRALITFVKDRPGHDRRYAIDATKLMNELNWAPSIQAEEGLRKTAEWYLGNTEWLERVTTGAYQAYYEQQYQTNV</sequence>
<comment type="similarity">
    <text evidence="3 7">Belongs to the NAD(P)-dependent epimerase/dehydratase family. dTDP-glucose dehydratase subfamily.</text>
</comment>
<dbReference type="SUPFAM" id="SSF51735">
    <property type="entry name" value="NAD(P)-binding Rossmann-fold domains"/>
    <property type="match status" value="1"/>
</dbReference>
<protein>
    <recommendedName>
        <fullName evidence="4 7">dTDP-glucose 4,6-dehydratase</fullName>
        <ecNumber evidence="4 7">4.2.1.46</ecNumber>
    </recommendedName>
</protein>
<gene>
    <name evidence="9" type="ORF">IX84_29790</name>
</gene>
<dbReference type="InterPro" id="IPR005888">
    <property type="entry name" value="dTDP_Gluc_deHydtase"/>
</dbReference>
<evidence type="ECO:0000256" key="1">
    <source>
        <dbReference type="ARBA" id="ARBA00001539"/>
    </source>
</evidence>
<evidence type="ECO:0000256" key="7">
    <source>
        <dbReference type="RuleBase" id="RU004473"/>
    </source>
</evidence>
<evidence type="ECO:0000313" key="10">
    <source>
        <dbReference type="Proteomes" id="UP000029736"/>
    </source>
</evidence>
<evidence type="ECO:0000256" key="4">
    <source>
        <dbReference type="ARBA" id="ARBA00011990"/>
    </source>
</evidence>
<dbReference type="NCBIfam" id="TIGR01181">
    <property type="entry name" value="dTDP_gluc_dehyt"/>
    <property type="match status" value="1"/>
</dbReference>
<dbReference type="EC" id="4.2.1.46" evidence="4 7"/>
<comment type="caution">
    <text evidence="9">The sequence shown here is derived from an EMBL/GenBank/DDBJ whole genome shotgun (WGS) entry which is preliminary data.</text>
</comment>
<dbReference type="OrthoDB" id="9801785at2"/>
<dbReference type="Proteomes" id="UP000029736">
    <property type="component" value="Unassembled WGS sequence"/>
</dbReference>
<dbReference type="PANTHER" id="PTHR43000">
    <property type="entry name" value="DTDP-D-GLUCOSE 4,6-DEHYDRATASE-RELATED"/>
    <property type="match status" value="1"/>
</dbReference>
<evidence type="ECO:0000313" key="9">
    <source>
        <dbReference type="EMBL" id="KGE85089.1"/>
    </source>
</evidence>
<evidence type="ECO:0000256" key="3">
    <source>
        <dbReference type="ARBA" id="ARBA00008178"/>
    </source>
</evidence>
<evidence type="ECO:0000256" key="5">
    <source>
        <dbReference type="ARBA" id="ARBA00023027"/>
    </source>
</evidence>
<dbReference type="EMBL" id="JPOS01000093">
    <property type="protein sequence ID" value="KGE85089.1"/>
    <property type="molecule type" value="Genomic_DNA"/>
</dbReference>
<proteinExistence type="inferred from homology"/>
<dbReference type="Gene3D" id="3.90.25.10">
    <property type="entry name" value="UDP-galactose 4-epimerase, domain 1"/>
    <property type="match status" value="1"/>
</dbReference>
<organism evidence="9 10">
    <name type="scientific">Phaeodactylibacter xiamenensis</name>
    <dbReference type="NCBI Taxonomy" id="1524460"/>
    <lineage>
        <taxon>Bacteria</taxon>
        <taxon>Pseudomonadati</taxon>
        <taxon>Bacteroidota</taxon>
        <taxon>Saprospiria</taxon>
        <taxon>Saprospirales</taxon>
        <taxon>Haliscomenobacteraceae</taxon>
        <taxon>Phaeodactylibacter</taxon>
    </lineage>
</organism>
<dbReference type="GO" id="GO:0008460">
    <property type="term" value="F:dTDP-glucose 4,6-dehydratase activity"/>
    <property type="evidence" value="ECO:0007669"/>
    <property type="project" value="UniProtKB-EC"/>
</dbReference>
<dbReference type="STRING" id="1524460.IX84_29790"/>
<dbReference type="InterPro" id="IPR036291">
    <property type="entry name" value="NAD(P)-bd_dom_sf"/>
</dbReference>
<evidence type="ECO:0000256" key="6">
    <source>
        <dbReference type="ARBA" id="ARBA00023239"/>
    </source>
</evidence>
<dbReference type="FunFam" id="3.40.50.720:FF:000304">
    <property type="entry name" value="UDP-glucose 4,6-dehydratase"/>
    <property type="match status" value="1"/>
</dbReference>
<reference evidence="9 10" key="1">
    <citation type="journal article" date="2014" name="Int. J. Syst. Evol. Microbiol.">
        <title>Phaeodactylibacter xiamenensis gen. nov., sp. nov., a member of the family Saprospiraceae isolated from the marine alga Phaeodactylum tricornutum.</title>
        <authorList>
            <person name="Chen Z.Jr."/>
            <person name="Lei X."/>
            <person name="Lai Q."/>
            <person name="Li Y."/>
            <person name="Zhang B."/>
            <person name="Zhang J."/>
            <person name="Zhang H."/>
            <person name="Yang L."/>
            <person name="Zheng W."/>
            <person name="Tian Y."/>
            <person name="Yu Z."/>
            <person name="Xu H.Jr."/>
            <person name="Zheng T."/>
        </authorList>
    </citation>
    <scope>NUCLEOTIDE SEQUENCE [LARGE SCALE GENOMIC DNA]</scope>
    <source>
        <strain evidence="9 10">KD52</strain>
    </source>
</reference>
<evidence type="ECO:0000259" key="8">
    <source>
        <dbReference type="Pfam" id="PF16363"/>
    </source>
</evidence>
<evidence type="ECO:0000256" key="2">
    <source>
        <dbReference type="ARBA" id="ARBA00001911"/>
    </source>
</evidence>
<feature type="domain" description="NAD(P)-binding" evidence="8">
    <location>
        <begin position="8"/>
        <end position="322"/>
    </location>
</feature>
<dbReference type="AlphaFoldDB" id="A0A098RY24"/>
<dbReference type="CDD" id="cd05246">
    <property type="entry name" value="dTDP_GD_SDR_e"/>
    <property type="match status" value="1"/>
</dbReference>
<keyword evidence="6 7" id="KW-0456">Lyase</keyword>
<dbReference type="InterPro" id="IPR016040">
    <property type="entry name" value="NAD(P)-bd_dom"/>
</dbReference>
<dbReference type="Pfam" id="PF16363">
    <property type="entry name" value="GDP_Man_Dehyd"/>
    <property type="match status" value="1"/>
</dbReference>
<dbReference type="RefSeq" id="WP_044229446.1">
    <property type="nucleotide sequence ID" value="NZ_JBKAGJ010000040.1"/>
</dbReference>
<accession>A0A098RY24</accession>
<name>A0A098RY24_9BACT</name>
<keyword evidence="10" id="KW-1185">Reference proteome</keyword>
<dbReference type="Gene3D" id="3.40.50.720">
    <property type="entry name" value="NAD(P)-binding Rossmann-like Domain"/>
    <property type="match status" value="1"/>
</dbReference>
<dbReference type="GO" id="GO:0009225">
    <property type="term" value="P:nucleotide-sugar metabolic process"/>
    <property type="evidence" value="ECO:0007669"/>
    <property type="project" value="InterPro"/>
</dbReference>
<comment type="catalytic activity">
    <reaction evidence="1 7">
        <text>dTDP-alpha-D-glucose = dTDP-4-dehydro-6-deoxy-alpha-D-glucose + H2O</text>
        <dbReference type="Rhea" id="RHEA:17221"/>
        <dbReference type="ChEBI" id="CHEBI:15377"/>
        <dbReference type="ChEBI" id="CHEBI:57477"/>
        <dbReference type="ChEBI" id="CHEBI:57649"/>
        <dbReference type="EC" id="4.2.1.46"/>
    </reaction>
</comment>